<dbReference type="EMBL" id="DS985243">
    <property type="protein sequence ID" value="EDV26604.1"/>
    <property type="molecule type" value="Genomic_DNA"/>
</dbReference>
<dbReference type="GeneID" id="6752339"/>
<dbReference type="GO" id="GO:0051018">
    <property type="term" value="F:protein kinase A binding"/>
    <property type="evidence" value="ECO:0000318"/>
    <property type="project" value="GO_Central"/>
</dbReference>
<dbReference type="InterPro" id="IPR023231">
    <property type="entry name" value="GSKIP_dom_sf"/>
</dbReference>
<dbReference type="PANTHER" id="PTHR12490">
    <property type="entry name" value="GSK3B-INTERACTING PROTEIN"/>
    <property type="match status" value="1"/>
</dbReference>
<gene>
    <name evidence="3" type="ORF">TRIADDRAFT_54773</name>
</gene>
<dbReference type="RefSeq" id="XP_002110600.1">
    <property type="nucleotide sequence ID" value="XM_002110564.1"/>
</dbReference>
<evidence type="ECO:0000259" key="2">
    <source>
        <dbReference type="Pfam" id="PF05303"/>
    </source>
</evidence>
<evidence type="ECO:0000256" key="1">
    <source>
        <dbReference type="ARBA" id="ARBA00009571"/>
    </source>
</evidence>
<dbReference type="CTD" id="6752339"/>
<protein>
    <recommendedName>
        <fullName evidence="2">GSKIP domain-containing protein</fullName>
    </recommendedName>
</protein>
<dbReference type="HOGENOM" id="CLU_143747_0_0_1"/>
<dbReference type="GO" id="GO:0019207">
    <property type="term" value="F:kinase regulator activity"/>
    <property type="evidence" value="ECO:0000318"/>
    <property type="project" value="GO_Central"/>
</dbReference>
<dbReference type="STRING" id="10228.B3RSY6"/>
<evidence type="ECO:0000313" key="3">
    <source>
        <dbReference type="EMBL" id="EDV26604.1"/>
    </source>
</evidence>
<name>B3RSY6_TRIAD</name>
<proteinExistence type="inferred from homology"/>
<dbReference type="OMA" id="TREENHY"/>
<dbReference type="InterPro" id="IPR007967">
    <property type="entry name" value="GSKIP_dom"/>
</dbReference>
<dbReference type="SUPFAM" id="SSF103107">
    <property type="entry name" value="Hypothetical protein c14orf129, hspc210"/>
    <property type="match status" value="1"/>
</dbReference>
<reference evidence="3 4" key="1">
    <citation type="journal article" date="2008" name="Nature">
        <title>The Trichoplax genome and the nature of placozoans.</title>
        <authorList>
            <person name="Srivastava M."/>
            <person name="Begovic E."/>
            <person name="Chapman J."/>
            <person name="Putnam N.H."/>
            <person name="Hellsten U."/>
            <person name="Kawashima T."/>
            <person name="Kuo A."/>
            <person name="Mitros T."/>
            <person name="Salamov A."/>
            <person name="Carpenter M.L."/>
            <person name="Signorovitch A.Y."/>
            <person name="Moreno M.A."/>
            <person name="Kamm K."/>
            <person name="Grimwood J."/>
            <person name="Schmutz J."/>
            <person name="Shapiro H."/>
            <person name="Grigoriev I.V."/>
            <person name="Buss L.W."/>
            <person name="Schierwater B."/>
            <person name="Dellaporta S.L."/>
            <person name="Rokhsar D.S."/>
        </authorList>
    </citation>
    <scope>NUCLEOTIDE SEQUENCE [LARGE SCALE GENOMIC DNA]</scope>
    <source>
        <strain evidence="3 4">Grell-BS-1999</strain>
    </source>
</reference>
<dbReference type="FunCoup" id="B3RSY6">
    <property type="interactions" value="501"/>
</dbReference>
<dbReference type="Pfam" id="PF05303">
    <property type="entry name" value="GSKIP_dom"/>
    <property type="match status" value="1"/>
</dbReference>
<dbReference type="Gene3D" id="3.30.2280.10">
    <property type="entry name" value="Hypothetical protein (hspc210)"/>
    <property type="match status" value="1"/>
</dbReference>
<dbReference type="GO" id="GO:0060828">
    <property type="term" value="P:regulation of canonical Wnt signaling pathway"/>
    <property type="evidence" value="ECO:0007669"/>
    <property type="project" value="InterPro"/>
</dbReference>
<keyword evidence="4" id="KW-1185">Reference proteome</keyword>
<dbReference type="PhylomeDB" id="B3RSY6"/>
<dbReference type="InterPro" id="IPR037395">
    <property type="entry name" value="GSKIP"/>
</dbReference>
<dbReference type="eggNOG" id="KOG3965">
    <property type="taxonomic scope" value="Eukaryota"/>
</dbReference>
<sequence>MDASESGDIRQEALAIMKEIAFSVKDIHAAKSLPWLFEICYINVITQEGKNYCIEVTASGWRIVGYENNKIDADNPSDYYETLYSLLDNYSPLYRESFGQAVIAKLNKFKETDPQ</sequence>
<dbReference type="Proteomes" id="UP000009022">
    <property type="component" value="Unassembled WGS sequence"/>
</dbReference>
<evidence type="ECO:0000313" key="4">
    <source>
        <dbReference type="Proteomes" id="UP000009022"/>
    </source>
</evidence>
<dbReference type="KEGG" id="tad:TRIADDRAFT_54773"/>
<dbReference type="AlphaFoldDB" id="B3RSY6"/>
<dbReference type="OrthoDB" id="5804279at2759"/>
<accession>B3RSY6</accession>
<organism evidence="3 4">
    <name type="scientific">Trichoplax adhaerens</name>
    <name type="common">Trichoplax reptans</name>
    <dbReference type="NCBI Taxonomy" id="10228"/>
    <lineage>
        <taxon>Eukaryota</taxon>
        <taxon>Metazoa</taxon>
        <taxon>Placozoa</taxon>
        <taxon>Uniplacotomia</taxon>
        <taxon>Trichoplacea</taxon>
        <taxon>Trichoplacidae</taxon>
        <taxon>Trichoplax</taxon>
    </lineage>
</organism>
<dbReference type="InParanoid" id="B3RSY6"/>
<comment type="similarity">
    <text evidence="1">Belongs to the GSKIP family.</text>
</comment>
<feature type="domain" description="GSKIP" evidence="2">
    <location>
        <begin position="10"/>
        <end position="108"/>
    </location>
</feature>
<dbReference type="GO" id="GO:0005737">
    <property type="term" value="C:cytoplasm"/>
    <property type="evidence" value="ECO:0000318"/>
    <property type="project" value="GO_Central"/>
</dbReference>
<dbReference type="PANTHER" id="PTHR12490:SF4">
    <property type="entry name" value="GSK3B-INTERACTING PROTEIN"/>
    <property type="match status" value="1"/>
</dbReference>